<name>A0ABZ0XCE9_9BACT</name>
<dbReference type="SUPFAM" id="SSF46689">
    <property type="entry name" value="Homeodomain-like"/>
    <property type="match status" value="1"/>
</dbReference>
<dbReference type="Pfam" id="PF13358">
    <property type="entry name" value="DDE_3"/>
    <property type="match status" value="1"/>
</dbReference>
<proteinExistence type="predicted"/>
<dbReference type="Pfam" id="PF13565">
    <property type="entry name" value="HTH_32"/>
    <property type="match status" value="1"/>
</dbReference>
<protein>
    <submittedName>
        <fullName evidence="2">IS630 family transposase</fullName>
    </submittedName>
</protein>
<sequence length="377" mass="44182">MIRYTVKLTKSEVEELHSIINKGSHTSQTFRMAYILLNCDDGKYSEKVTNEQISKVLKVGMRTIDRVKKKFIEEGFEGVLERRPSNRIYESKVDGDIEAKLVTLCCSEPPKGFARWSLRLLADKMVELKYVEKISHVTVRKGLKKNELKPWKSKGWVIPPHCNSEFVAKMENVLDVYKRPYNADYPVICMDESPKQLVDEVRQSVAMKPGQERRVDYEYVRHGMVNIFIANEPLKGKRFVEVTAFKARKDWAMFIKEIADKKYPKAKKITLVMDNLKTHTGAAFYETFEPKEAKRLCDRFEFIYTPKHGSWLNMAEIELHVLNGQCLNRHISTIEKVKEEVTEWQIHRNNKNSQINWQFTNKEARVKLKRLYPSINN</sequence>
<keyword evidence="5" id="KW-1185">Reference proteome</keyword>
<dbReference type="EMBL" id="CP140154">
    <property type="protein sequence ID" value="WQG92583.1"/>
    <property type="molecule type" value="Genomic_DNA"/>
</dbReference>
<feature type="domain" description="Tc1-like transposase DDE" evidence="1">
    <location>
        <begin position="186"/>
        <end position="337"/>
    </location>
</feature>
<accession>A0ABZ0XCE9</accession>
<dbReference type="Proteomes" id="UP001326715">
    <property type="component" value="Chromosome"/>
</dbReference>
<dbReference type="InterPro" id="IPR047655">
    <property type="entry name" value="Transpos_IS630-like"/>
</dbReference>
<organism evidence="2 5">
    <name type="scientific">Chitinophaga sancti</name>
    <dbReference type="NCBI Taxonomy" id="1004"/>
    <lineage>
        <taxon>Bacteria</taxon>
        <taxon>Pseudomonadati</taxon>
        <taxon>Bacteroidota</taxon>
        <taxon>Chitinophagia</taxon>
        <taxon>Chitinophagales</taxon>
        <taxon>Chitinophagaceae</taxon>
        <taxon>Chitinophaga</taxon>
    </lineage>
</organism>
<dbReference type="InterPro" id="IPR009057">
    <property type="entry name" value="Homeodomain-like_sf"/>
</dbReference>
<dbReference type="InterPro" id="IPR038717">
    <property type="entry name" value="Tc1-like_DDE_dom"/>
</dbReference>
<evidence type="ECO:0000259" key="1">
    <source>
        <dbReference type="Pfam" id="PF13358"/>
    </source>
</evidence>
<dbReference type="EMBL" id="CP140154">
    <property type="protein sequence ID" value="WQG88262.1"/>
    <property type="molecule type" value="Genomic_DNA"/>
</dbReference>
<dbReference type="EMBL" id="CP140154">
    <property type="protein sequence ID" value="WQG89089.1"/>
    <property type="molecule type" value="Genomic_DNA"/>
</dbReference>
<evidence type="ECO:0000313" key="4">
    <source>
        <dbReference type="EMBL" id="WQG92583.1"/>
    </source>
</evidence>
<dbReference type="RefSeq" id="WP_322518473.1">
    <property type="nucleotide sequence ID" value="NZ_CP139972.1"/>
</dbReference>
<reference evidence="2 5" key="1">
    <citation type="submission" date="2023-11" db="EMBL/GenBank/DDBJ databases">
        <title>MicrobeMod: A computational toolkit for identifying prokaryotic methylation and restriction-modification with nanopore sequencing.</title>
        <authorList>
            <person name="Crits-Christoph A."/>
            <person name="Kang S.C."/>
            <person name="Lee H."/>
            <person name="Ostrov N."/>
        </authorList>
    </citation>
    <scope>NUCLEOTIDE SEQUENCE [LARGE SCALE GENOMIC DNA]</scope>
    <source>
        <strain evidence="2 5">ATCC 23090</strain>
    </source>
</reference>
<gene>
    <name evidence="4" type="ORF">SR876_13785</name>
    <name evidence="2" type="ORF">SR876_25375</name>
    <name evidence="3" type="ORF">SR876_29600</name>
</gene>
<evidence type="ECO:0000313" key="3">
    <source>
        <dbReference type="EMBL" id="WQG89089.1"/>
    </source>
</evidence>
<dbReference type="NCBIfam" id="NF033545">
    <property type="entry name" value="transpos_IS630"/>
    <property type="match status" value="1"/>
</dbReference>
<evidence type="ECO:0000313" key="5">
    <source>
        <dbReference type="Proteomes" id="UP001326715"/>
    </source>
</evidence>
<evidence type="ECO:0000313" key="2">
    <source>
        <dbReference type="EMBL" id="WQG88262.1"/>
    </source>
</evidence>